<dbReference type="GO" id="GO:0000981">
    <property type="term" value="F:DNA-binding transcription factor activity, RNA polymerase II-specific"/>
    <property type="evidence" value="ECO:0007669"/>
    <property type="project" value="TreeGrafter"/>
</dbReference>
<sequence>MMRKHPLHPIWKHALFSDLEYVDFSNRLESALAAESDPTERRLELAMPDLTRRIDALHHDLRTAFDVEIRPVMTKVSRLERIIEDLSTGTLPLQLRVALPEVSSAASITQQATLHSEQPAANPNATNAAAQTYKLCRGIETVVDLWREWTVGLGGGPSVQFLESNNGTKWCEGKSERRFFNRRKRIVDAIVHCAAGMNDGTSEANLQTVVRRFEEKRSQMKKALIGFRKTLKVLLTKCN</sequence>
<dbReference type="Gene3D" id="1.10.443.20">
    <property type="entry name" value="Centromere DNA-binding protein complex CBF3 subunit, domain 2"/>
    <property type="match status" value="1"/>
</dbReference>
<keyword evidence="3" id="KW-1185">Reference proteome</keyword>
<dbReference type="EMBL" id="KQ092141">
    <property type="protein sequence ID" value="KMS94603.1"/>
    <property type="molecule type" value="Genomic_DNA"/>
</dbReference>
<dbReference type="InterPro" id="IPR052146">
    <property type="entry name" value="HOT1"/>
</dbReference>
<name>A0A0J8B428_BETVV</name>
<evidence type="ECO:0000259" key="1">
    <source>
        <dbReference type="Pfam" id="PF12550"/>
    </source>
</evidence>
<dbReference type="Proteomes" id="UP000035740">
    <property type="component" value="Unassembled WGS sequence"/>
</dbReference>
<dbReference type="Pfam" id="PF12550">
    <property type="entry name" value="GCR1_C"/>
    <property type="match status" value="1"/>
</dbReference>
<dbReference type="InterPro" id="IPR022210">
    <property type="entry name" value="TF_GCR1-like"/>
</dbReference>
<dbReference type="InterPro" id="IPR038279">
    <property type="entry name" value="Ndc10_dom2_sf"/>
</dbReference>
<accession>A0A0J8B428</accession>
<protein>
    <recommendedName>
        <fullName evidence="1">Transcription activator GCR1-like domain-containing protein</fullName>
    </recommendedName>
</protein>
<proteinExistence type="predicted"/>
<dbReference type="GO" id="GO:0000978">
    <property type="term" value="F:RNA polymerase II cis-regulatory region sequence-specific DNA binding"/>
    <property type="evidence" value="ECO:0007669"/>
    <property type="project" value="TreeGrafter"/>
</dbReference>
<evidence type="ECO:0000313" key="2">
    <source>
        <dbReference type="EMBL" id="KMS94603.1"/>
    </source>
</evidence>
<dbReference type="PANTHER" id="PTHR37784">
    <property type="entry name" value="PROTEIN MSN1"/>
    <property type="match status" value="1"/>
</dbReference>
<dbReference type="eggNOG" id="ENOG502S2VN">
    <property type="taxonomic scope" value="Eukaryota"/>
</dbReference>
<feature type="domain" description="Transcription activator GCR1-like" evidence="1">
    <location>
        <begin position="133"/>
        <end position="215"/>
    </location>
</feature>
<dbReference type="GO" id="GO:0060963">
    <property type="term" value="P:positive regulation of ribosomal protein gene transcription by RNA polymerase II"/>
    <property type="evidence" value="ECO:0007669"/>
    <property type="project" value="TreeGrafter"/>
</dbReference>
<evidence type="ECO:0000313" key="3">
    <source>
        <dbReference type="Proteomes" id="UP000035740"/>
    </source>
</evidence>
<dbReference type="Gramene" id="KMS94603">
    <property type="protein sequence ID" value="KMS94603"/>
    <property type="gene ID" value="BVRB_017120"/>
</dbReference>
<dbReference type="OrthoDB" id="2018329at2759"/>
<organism evidence="2 3">
    <name type="scientific">Beta vulgaris subsp. vulgaris</name>
    <name type="common">Beet</name>
    <dbReference type="NCBI Taxonomy" id="3555"/>
    <lineage>
        <taxon>Eukaryota</taxon>
        <taxon>Viridiplantae</taxon>
        <taxon>Streptophyta</taxon>
        <taxon>Embryophyta</taxon>
        <taxon>Tracheophyta</taxon>
        <taxon>Spermatophyta</taxon>
        <taxon>Magnoliopsida</taxon>
        <taxon>eudicotyledons</taxon>
        <taxon>Gunneridae</taxon>
        <taxon>Pentapetalae</taxon>
        <taxon>Caryophyllales</taxon>
        <taxon>Chenopodiaceae</taxon>
        <taxon>Betoideae</taxon>
        <taxon>Beta</taxon>
    </lineage>
</organism>
<gene>
    <name evidence="2" type="ORF">BVRB_017120</name>
</gene>
<dbReference type="AlphaFoldDB" id="A0A0J8B428"/>
<reference evidence="2 3" key="1">
    <citation type="journal article" date="2014" name="Nature">
        <title>The genome of the recently domesticated crop plant sugar beet (Beta vulgaris).</title>
        <authorList>
            <person name="Dohm J.C."/>
            <person name="Minoche A.E."/>
            <person name="Holtgrawe D."/>
            <person name="Capella-Gutierrez S."/>
            <person name="Zakrzewski F."/>
            <person name="Tafer H."/>
            <person name="Rupp O."/>
            <person name="Sorensen T.R."/>
            <person name="Stracke R."/>
            <person name="Reinhardt R."/>
            <person name="Goesmann A."/>
            <person name="Kraft T."/>
            <person name="Schulz B."/>
            <person name="Stadler P.F."/>
            <person name="Schmidt T."/>
            <person name="Gabaldon T."/>
            <person name="Lehrach H."/>
            <person name="Weisshaar B."/>
            <person name="Himmelbauer H."/>
        </authorList>
    </citation>
    <scope>NUCLEOTIDE SEQUENCE [LARGE SCALE GENOMIC DNA]</scope>
    <source>
        <tissue evidence="2">Taproot</tissue>
    </source>
</reference>
<dbReference type="PANTHER" id="PTHR37784:SF4">
    <property type="entry name" value="TRANSCRIPTION FACTOR-LIKE PROTEIN EUC1"/>
    <property type="match status" value="1"/>
</dbReference>